<accession>A0AAE3WDQ9</accession>
<keyword evidence="3" id="KW-1185">Reference proteome</keyword>
<evidence type="ECO:0000313" key="2">
    <source>
        <dbReference type="EMBL" id="MDQ2090852.1"/>
    </source>
</evidence>
<sequence length="363" mass="40098">MLAELQDITRRFLSWWGKELRGCLPRGLAATFFGSEDVLEVEIRPDELSLGLRDDGTFEELGTVPIGAGDVDSAAAATRKLLGRRASARSVTIRLPHKLALGTIVELPVEAADNLEEALTFELDSFTPFPTGEALFDFTVLNSDEELERLRIGLLVARRRDVDKALDWARRIGVRPDRIAGPTSEEPALDAFNLLPRAERRQRSRFVPRAAAALAITALSFAAATQFVWFDRKSGEIARLQALEEDLRAKAGAAGKLRDRVIYLTDLSRQLTEKKTGEPMAIALLDELSRVLPESDWLSSWSINGKTLKASGYSADPAVTLRLIESSDLLSGAQFTSPLTIDPQLGKERFNLEATVITERQQQ</sequence>
<keyword evidence="1" id="KW-1133">Transmembrane helix</keyword>
<dbReference type="Pfam" id="PF05137">
    <property type="entry name" value="PilN"/>
    <property type="match status" value="1"/>
</dbReference>
<dbReference type="InterPro" id="IPR007813">
    <property type="entry name" value="PilN"/>
</dbReference>
<evidence type="ECO:0000256" key="1">
    <source>
        <dbReference type="SAM" id="Phobius"/>
    </source>
</evidence>
<dbReference type="InterPro" id="IPR052534">
    <property type="entry name" value="Extracell_DNA_Util/SecSys_Comp"/>
</dbReference>
<keyword evidence="1" id="KW-0812">Transmembrane</keyword>
<dbReference type="InterPro" id="IPR043129">
    <property type="entry name" value="ATPase_NBD"/>
</dbReference>
<dbReference type="Gene3D" id="3.30.420.40">
    <property type="match status" value="1"/>
</dbReference>
<dbReference type="EMBL" id="JANHAX010000003">
    <property type="protein sequence ID" value="MDQ2090852.1"/>
    <property type="molecule type" value="Genomic_DNA"/>
</dbReference>
<comment type="caution">
    <text evidence="2">The sequence shown here is derived from an EMBL/GenBank/DDBJ whole genome shotgun (WGS) entry which is preliminary data.</text>
</comment>
<dbReference type="RefSeq" id="WP_306736119.1">
    <property type="nucleotide sequence ID" value="NZ_JANHAX010000003.1"/>
</dbReference>
<reference evidence="2" key="2">
    <citation type="submission" date="2023-02" db="EMBL/GenBank/DDBJ databases">
        <title>'Rhodoalgimonas zhirmunskyi' gen. nov., isolated from a red alga.</title>
        <authorList>
            <person name="Nedashkovskaya O.I."/>
            <person name="Otstavnykh N.Y."/>
            <person name="Bystritskaya E.P."/>
            <person name="Balabanova L.A."/>
            <person name="Isaeva M.P."/>
        </authorList>
    </citation>
    <scope>NUCLEOTIDE SEQUENCE</scope>
    <source>
        <strain evidence="2">KCTC 52189</strain>
    </source>
</reference>
<dbReference type="AlphaFoldDB" id="A0AAE3WDQ9"/>
<protein>
    <submittedName>
        <fullName evidence="2">PilN domain-containing protein</fullName>
    </submittedName>
</protein>
<evidence type="ECO:0000313" key="3">
    <source>
        <dbReference type="Proteomes" id="UP001226762"/>
    </source>
</evidence>
<name>A0AAE3WDQ9_9RHOB</name>
<keyword evidence="1" id="KW-0472">Membrane</keyword>
<dbReference type="Proteomes" id="UP001226762">
    <property type="component" value="Unassembled WGS sequence"/>
</dbReference>
<feature type="transmembrane region" description="Helical" evidence="1">
    <location>
        <begin position="210"/>
        <end position="230"/>
    </location>
</feature>
<dbReference type="SUPFAM" id="SSF53067">
    <property type="entry name" value="Actin-like ATPase domain"/>
    <property type="match status" value="1"/>
</dbReference>
<dbReference type="PANTHER" id="PTHR40278:SF1">
    <property type="entry name" value="DNA UTILIZATION PROTEIN HOFN"/>
    <property type="match status" value="1"/>
</dbReference>
<dbReference type="Gene3D" id="3.30.1490.300">
    <property type="match status" value="1"/>
</dbReference>
<dbReference type="PANTHER" id="PTHR40278">
    <property type="entry name" value="DNA UTILIZATION PROTEIN HOFN"/>
    <property type="match status" value="1"/>
</dbReference>
<proteinExistence type="predicted"/>
<gene>
    <name evidence="2" type="ORF">NO357_13160</name>
</gene>
<organism evidence="2 3">
    <name type="scientific">Marimonas arenosa</name>
    <dbReference type="NCBI Taxonomy" id="1795305"/>
    <lineage>
        <taxon>Bacteria</taxon>
        <taxon>Pseudomonadati</taxon>
        <taxon>Pseudomonadota</taxon>
        <taxon>Alphaproteobacteria</taxon>
        <taxon>Rhodobacterales</taxon>
        <taxon>Paracoccaceae</taxon>
        <taxon>Marimonas</taxon>
    </lineage>
</organism>
<reference evidence="2" key="1">
    <citation type="submission" date="2022-07" db="EMBL/GenBank/DDBJ databases">
        <authorList>
            <person name="Otstavnykh N."/>
            <person name="Isaeva M."/>
            <person name="Bystritskaya E."/>
        </authorList>
    </citation>
    <scope>NUCLEOTIDE SEQUENCE</scope>
    <source>
        <strain evidence="2">KCTC 52189</strain>
    </source>
</reference>